<keyword evidence="15" id="KW-1185">Reference proteome</keyword>
<keyword evidence="8 12" id="KW-0812">Transmembrane</keyword>
<evidence type="ECO:0000256" key="1">
    <source>
        <dbReference type="ARBA" id="ARBA00003540"/>
    </source>
</evidence>
<dbReference type="PANTHER" id="PTHR30558">
    <property type="entry name" value="EXBD MEMBRANE COMPONENT OF PMF-DRIVEN MACROMOLECULE IMPORT SYSTEM"/>
    <property type="match status" value="1"/>
</dbReference>
<keyword evidence="11 13" id="KW-0472">Membrane</keyword>
<evidence type="ECO:0000256" key="13">
    <source>
        <dbReference type="SAM" id="Phobius"/>
    </source>
</evidence>
<gene>
    <name evidence="14" type="primary">exbD_2</name>
    <name evidence="14" type="ORF">DTO96_101023</name>
</gene>
<name>A0A345DAA5_9BURK</name>
<keyword evidence="10 13" id="KW-1133">Transmembrane helix</keyword>
<evidence type="ECO:0000256" key="9">
    <source>
        <dbReference type="ARBA" id="ARBA00022927"/>
    </source>
</evidence>
<proteinExistence type="inferred from homology"/>
<dbReference type="EMBL" id="CP031124">
    <property type="protein sequence ID" value="AXF85293.1"/>
    <property type="molecule type" value="Genomic_DNA"/>
</dbReference>
<dbReference type="KEGG" id="hyf:DTO96_101023"/>
<evidence type="ECO:0000256" key="12">
    <source>
        <dbReference type="RuleBase" id="RU003879"/>
    </source>
</evidence>
<comment type="function">
    <text evidence="1">Involved in the TonB-dependent energy-dependent transport of various receptor-bound substrates.</text>
</comment>
<sequence>MADINVTPMVDVMLVLLVIFIMAAPLLTHSVKVDLPNEKAQSAQQDSSPVVLSIDAQGQYFIDNHAVKDTDLSGAFTALAAKSAQTQVHIRADQAVPYAKVAHALTAAQTAGLSKVSFLTQSGGTTK</sequence>
<dbReference type="Pfam" id="PF02472">
    <property type="entry name" value="ExbD"/>
    <property type="match status" value="1"/>
</dbReference>
<protein>
    <submittedName>
        <fullName evidence="14">Biopolymer transport protein ExbD</fullName>
    </submittedName>
</protein>
<dbReference type="InterPro" id="IPR003400">
    <property type="entry name" value="ExbD"/>
</dbReference>
<accession>A0A345DAA5</accession>
<dbReference type="GO" id="GO:0015031">
    <property type="term" value="P:protein transport"/>
    <property type="evidence" value="ECO:0007669"/>
    <property type="project" value="UniProtKB-KW"/>
</dbReference>
<evidence type="ECO:0000256" key="11">
    <source>
        <dbReference type="ARBA" id="ARBA00023136"/>
    </source>
</evidence>
<dbReference type="Proteomes" id="UP000252182">
    <property type="component" value="Chromosome"/>
</dbReference>
<dbReference type="GO" id="GO:0005886">
    <property type="term" value="C:plasma membrane"/>
    <property type="evidence" value="ECO:0007669"/>
    <property type="project" value="UniProtKB-SubCell"/>
</dbReference>
<evidence type="ECO:0000256" key="4">
    <source>
        <dbReference type="ARBA" id="ARBA00011471"/>
    </source>
</evidence>
<keyword evidence="6" id="KW-1003">Cell membrane</keyword>
<reference evidence="15" key="1">
    <citation type="submission" date="2018-07" db="EMBL/GenBank/DDBJ databases">
        <authorList>
            <person name="Kim H."/>
        </authorList>
    </citation>
    <scope>NUCLEOTIDE SEQUENCE [LARGE SCALE GENOMIC DNA]</scope>
    <source>
        <strain evidence="15">F02</strain>
    </source>
</reference>
<comment type="similarity">
    <text evidence="3 12">Belongs to the ExbD/TolR family.</text>
</comment>
<evidence type="ECO:0000313" key="15">
    <source>
        <dbReference type="Proteomes" id="UP000252182"/>
    </source>
</evidence>
<evidence type="ECO:0000256" key="8">
    <source>
        <dbReference type="ARBA" id="ARBA00022692"/>
    </source>
</evidence>
<keyword evidence="5 12" id="KW-0813">Transport</keyword>
<evidence type="ECO:0000256" key="7">
    <source>
        <dbReference type="ARBA" id="ARBA00022519"/>
    </source>
</evidence>
<evidence type="ECO:0000256" key="5">
    <source>
        <dbReference type="ARBA" id="ARBA00022448"/>
    </source>
</evidence>
<evidence type="ECO:0000256" key="10">
    <source>
        <dbReference type="ARBA" id="ARBA00022989"/>
    </source>
</evidence>
<dbReference type="AlphaFoldDB" id="A0A345DAA5"/>
<keyword evidence="7" id="KW-0997">Cell inner membrane</keyword>
<dbReference type="Gene3D" id="3.30.420.270">
    <property type="match status" value="1"/>
</dbReference>
<comment type="subunit">
    <text evidence="4">The accessory proteins ExbB and ExbD seem to form a complex with TonB.</text>
</comment>
<comment type="subcellular location">
    <subcellularLocation>
        <location evidence="2">Cell inner membrane</location>
        <topology evidence="2">Single-pass type II membrane protein</topology>
    </subcellularLocation>
    <subcellularLocation>
        <location evidence="12">Cell membrane</location>
        <topology evidence="12">Single-pass type II membrane protein</topology>
    </subcellularLocation>
</comment>
<evidence type="ECO:0000313" key="14">
    <source>
        <dbReference type="EMBL" id="AXF85293.1"/>
    </source>
</evidence>
<evidence type="ECO:0000256" key="3">
    <source>
        <dbReference type="ARBA" id="ARBA00005811"/>
    </source>
</evidence>
<organism evidence="14 15">
    <name type="scientific">Ephemeroptericola cinctiostellae</name>
    <dbReference type="NCBI Taxonomy" id="2268024"/>
    <lineage>
        <taxon>Bacteria</taxon>
        <taxon>Pseudomonadati</taxon>
        <taxon>Pseudomonadota</taxon>
        <taxon>Betaproteobacteria</taxon>
        <taxon>Burkholderiales</taxon>
        <taxon>Burkholderiaceae</taxon>
        <taxon>Ephemeroptericola</taxon>
    </lineage>
</organism>
<dbReference type="PANTHER" id="PTHR30558:SF12">
    <property type="entry name" value="BIOPOLYMER TRANSPORT PROTEIN EXBD"/>
    <property type="match status" value="1"/>
</dbReference>
<evidence type="ECO:0000256" key="6">
    <source>
        <dbReference type="ARBA" id="ARBA00022475"/>
    </source>
</evidence>
<evidence type="ECO:0000256" key="2">
    <source>
        <dbReference type="ARBA" id="ARBA00004249"/>
    </source>
</evidence>
<dbReference type="GO" id="GO:0022857">
    <property type="term" value="F:transmembrane transporter activity"/>
    <property type="evidence" value="ECO:0007669"/>
    <property type="project" value="InterPro"/>
</dbReference>
<feature type="transmembrane region" description="Helical" evidence="13">
    <location>
        <begin position="12"/>
        <end position="31"/>
    </location>
</feature>
<keyword evidence="9 12" id="KW-0653">Protein transport</keyword>